<dbReference type="AlphaFoldDB" id="A0A9X1LJS0"/>
<name>A0A9X1LJS0_9FLAO</name>
<comment type="catalytic activity">
    <reaction evidence="1">
        <text>ATP + protein L-histidine = ADP + protein N-phospho-L-histidine.</text>
        <dbReference type="EC" id="2.7.13.3"/>
    </reaction>
</comment>
<keyword evidence="7" id="KW-0472">Membrane</keyword>
<evidence type="ECO:0000256" key="5">
    <source>
        <dbReference type="ARBA" id="ARBA00023012"/>
    </source>
</evidence>
<evidence type="ECO:0000313" key="9">
    <source>
        <dbReference type="Proteomes" id="UP001139414"/>
    </source>
</evidence>
<accession>A0A9X1LJS0</accession>
<dbReference type="GO" id="GO:0005524">
    <property type="term" value="F:ATP binding"/>
    <property type="evidence" value="ECO:0007669"/>
    <property type="project" value="UniProtKB-KW"/>
</dbReference>
<dbReference type="InterPro" id="IPR011990">
    <property type="entry name" value="TPR-like_helical_dom_sf"/>
</dbReference>
<keyword evidence="3" id="KW-0808">Transferase</keyword>
<dbReference type="EC" id="2.7.13.3" evidence="2"/>
<dbReference type="SUPFAM" id="SSF55874">
    <property type="entry name" value="ATPase domain of HSP90 chaperone/DNA topoisomerase II/histidine kinase"/>
    <property type="match status" value="1"/>
</dbReference>
<evidence type="ECO:0000256" key="6">
    <source>
        <dbReference type="SAM" id="Coils"/>
    </source>
</evidence>
<evidence type="ECO:0000256" key="1">
    <source>
        <dbReference type="ARBA" id="ARBA00000085"/>
    </source>
</evidence>
<keyword evidence="8" id="KW-0067">ATP-binding</keyword>
<dbReference type="PANTHER" id="PTHR24421">
    <property type="entry name" value="NITRATE/NITRITE SENSOR PROTEIN NARX-RELATED"/>
    <property type="match status" value="1"/>
</dbReference>
<dbReference type="Proteomes" id="UP001139414">
    <property type="component" value="Unassembled WGS sequence"/>
</dbReference>
<dbReference type="PANTHER" id="PTHR24421:SF10">
    <property type="entry name" value="NITRATE_NITRITE SENSOR PROTEIN NARQ"/>
    <property type="match status" value="1"/>
</dbReference>
<dbReference type="InterPro" id="IPR050482">
    <property type="entry name" value="Sensor_HK_TwoCompSys"/>
</dbReference>
<keyword evidence="7" id="KW-0812">Transmembrane</keyword>
<dbReference type="Gene3D" id="1.25.40.10">
    <property type="entry name" value="Tetratricopeptide repeat domain"/>
    <property type="match status" value="1"/>
</dbReference>
<keyword evidence="6" id="KW-0175">Coiled coil</keyword>
<dbReference type="GO" id="GO:0004673">
    <property type="term" value="F:protein histidine kinase activity"/>
    <property type="evidence" value="ECO:0007669"/>
    <property type="project" value="UniProtKB-EC"/>
</dbReference>
<evidence type="ECO:0000313" key="8">
    <source>
        <dbReference type="EMBL" id="MCB7481633.1"/>
    </source>
</evidence>
<organism evidence="8 9">
    <name type="scientific">Christiangramia sediminis</name>
    <dbReference type="NCBI Taxonomy" id="2881336"/>
    <lineage>
        <taxon>Bacteria</taxon>
        <taxon>Pseudomonadati</taxon>
        <taxon>Bacteroidota</taxon>
        <taxon>Flavobacteriia</taxon>
        <taxon>Flavobacteriales</taxon>
        <taxon>Flavobacteriaceae</taxon>
        <taxon>Christiangramia</taxon>
    </lineage>
</organism>
<dbReference type="EMBL" id="JAJBZG010000005">
    <property type="protein sequence ID" value="MCB7481633.1"/>
    <property type="molecule type" value="Genomic_DNA"/>
</dbReference>
<dbReference type="GO" id="GO:0000160">
    <property type="term" value="P:phosphorelay signal transduction system"/>
    <property type="evidence" value="ECO:0007669"/>
    <property type="project" value="UniProtKB-KW"/>
</dbReference>
<reference evidence="8" key="1">
    <citation type="submission" date="2021-10" db="EMBL/GenBank/DDBJ databases">
        <title>Gramella sp. ASW11-100T, isolated from marine sediment.</title>
        <authorList>
            <person name="Xia C."/>
        </authorList>
    </citation>
    <scope>NUCLEOTIDE SEQUENCE</scope>
    <source>
        <strain evidence="8">ASW11-100</strain>
    </source>
</reference>
<feature type="coiled-coil region" evidence="6">
    <location>
        <begin position="388"/>
        <end position="422"/>
    </location>
</feature>
<dbReference type="RefSeq" id="WP_229340778.1">
    <property type="nucleotide sequence ID" value="NZ_JAJBZG010000005.1"/>
</dbReference>
<dbReference type="SUPFAM" id="SSF48452">
    <property type="entry name" value="TPR-like"/>
    <property type="match status" value="1"/>
</dbReference>
<evidence type="ECO:0000256" key="2">
    <source>
        <dbReference type="ARBA" id="ARBA00012438"/>
    </source>
</evidence>
<keyword evidence="4" id="KW-0418">Kinase</keyword>
<keyword evidence="7" id="KW-1133">Transmembrane helix</keyword>
<feature type="transmembrane region" description="Helical" evidence="7">
    <location>
        <begin position="423"/>
        <end position="444"/>
    </location>
</feature>
<gene>
    <name evidence="8" type="ORF">LGQ90_10210</name>
</gene>
<protein>
    <recommendedName>
        <fullName evidence="2">histidine kinase</fullName>
        <ecNumber evidence="2">2.7.13.3</ecNumber>
    </recommendedName>
</protein>
<keyword evidence="5" id="KW-0902">Two-component regulatory system</keyword>
<dbReference type="CDD" id="cd16917">
    <property type="entry name" value="HATPase_UhpB-NarQ-NarX-like"/>
    <property type="match status" value="1"/>
</dbReference>
<evidence type="ECO:0000256" key="3">
    <source>
        <dbReference type="ARBA" id="ARBA00022679"/>
    </source>
</evidence>
<evidence type="ECO:0000256" key="7">
    <source>
        <dbReference type="SAM" id="Phobius"/>
    </source>
</evidence>
<keyword evidence="8" id="KW-0547">Nucleotide-binding</keyword>
<keyword evidence="9" id="KW-1185">Reference proteome</keyword>
<sequence length="641" mass="73552">MNSRSFFHTLLFIGLLTFNSCTTNNDSINHFESENKESYKYFEKGKVEKNVREKISYFNKALQTLRDKTDTLIPDILDYKIYYHVTLKEYDSTLYFSDSLINVAKAQKDSGYIAKGFYRKSTTFRALNQNEKQFENAYAAREIYLKIGDTANAGRRTVEMAIAQSQMTDYTGAQQTATEALEYLEEDDSEYLSSIYNTIATSYRSQGLYNDATNEWRNALKYASTTRDSLSNLNNIALALQDGKTYGEAIKIFENIVETSNRTDVKSRARFIDNLAYTKWLQDSSALVRDELLMAKEIRRKENDENGLLASYDHLSDYFRYKNTNLSKIYADSLLITAINTGSKTAQLNAIQKLIQLSPAKKLKDLSNRYIQLNDSIRSENIRAKNFFAKIRYDEEQKQREINDLEAQSALQKLETKQIQNQMIILSLGGLLVLVSGGFGFYYLRQKHKKEKIREAHHTESRISKKIHDELANDVYNVMSSMQTIVPSDMMDKLEHIYNRTRNISRENSSIPTGTYYLPHLLSTLSSTVPDEARLILRGENSINWSSLAPEKKIILYRVLQEIMINMKKHSNASLVAVIFSEEKNYLNINYSDNGMGASMKSLKTGNGILNMENRILSINGKLNFETEQGKGLKILIQVPL</sequence>
<proteinExistence type="predicted"/>
<evidence type="ECO:0000256" key="4">
    <source>
        <dbReference type="ARBA" id="ARBA00022777"/>
    </source>
</evidence>
<comment type="caution">
    <text evidence="8">The sequence shown here is derived from an EMBL/GenBank/DDBJ whole genome shotgun (WGS) entry which is preliminary data.</text>
</comment>
<dbReference type="Gene3D" id="3.30.565.10">
    <property type="entry name" value="Histidine kinase-like ATPase, C-terminal domain"/>
    <property type="match status" value="1"/>
</dbReference>
<dbReference type="InterPro" id="IPR036890">
    <property type="entry name" value="HATPase_C_sf"/>
</dbReference>